<accession>A0A9W4XT56</accession>
<dbReference type="Proteomes" id="UP001152607">
    <property type="component" value="Unassembled WGS sequence"/>
</dbReference>
<sequence>MERWEFADPQYYKTVSSPTTFYPSLELHFHKARPHPKLLCSLPKLPHYSLSSSLATPQTKIPIMNFLYRYMLDKATRKPFNMPTEDAMGDQELVEMPLLDESPGFSYNTTTYQATNTTYDSSSDDSDAVIHTRAEVHDIVWARRMYDIPISSLTHPFASVELLS</sequence>
<keyword evidence="2" id="KW-1185">Reference proteome</keyword>
<protein>
    <submittedName>
        <fullName evidence="1">Uncharacterized protein</fullName>
    </submittedName>
</protein>
<proteinExistence type="predicted"/>
<name>A0A9W4XT56_9PLEO</name>
<evidence type="ECO:0000313" key="1">
    <source>
        <dbReference type="EMBL" id="CAI6336666.1"/>
    </source>
</evidence>
<gene>
    <name evidence="1" type="ORF">PDIGIT_LOCUS9771</name>
</gene>
<comment type="caution">
    <text evidence="1">The sequence shown here is derived from an EMBL/GenBank/DDBJ whole genome shotgun (WGS) entry which is preliminary data.</text>
</comment>
<dbReference type="AlphaFoldDB" id="A0A9W4XT56"/>
<organism evidence="1 2">
    <name type="scientific">Periconia digitata</name>
    <dbReference type="NCBI Taxonomy" id="1303443"/>
    <lineage>
        <taxon>Eukaryota</taxon>
        <taxon>Fungi</taxon>
        <taxon>Dikarya</taxon>
        <taxon>Ascomycota</taxon>
        <taxon>Pezizomycotina</taxon>
        <taxon>Dothideomycetes</taxon>
        <taxon>Pleosporomycetidae</taxon>
        <taxon>Pleosporales</taxon>
        <taxon>Massarineae</taxon>
        <taxon>Periconiaceae</taxon>
        <taxon>Periconia</taxon>
    </lineage>
</organism>
<dbReference type="EMBL" id="CAOQHR010000006">
    <property type="protein sequence ID" value="CAI6336666.1"/>
    <property type="molecule type" value="Genomic_DNA"/>
</dbReference>
<reference evidence="1" key="1">
    <citation type="submission" date="2023-01" db="EMBL/GenBank/DDBJ databases">
        <authorList>
            <person name="Van Ghelder C."/>
            <person name="Rancurel C."/>
        </authorList>
    </citation>
    <scope>NUCLEOTIDE SEQUENCE</scope>
    <source>
        <strain evidence="1">CNCM I-4278</strain>
    </source>
</reference>
<evidence type="ECO:0000313" key="2">
    <source>
        <dbReference type="Proteomes" id="UP001152607"/>
    </source>
</evidence>